<dbReference type="EMBL" id="FOTW01000005">
    <property type="protein sequence ID" value="SFL54033.1"/>
    <property type="molecule type" value="Genomic_DNA"/>
</dbReference>
<evidence type="ECO:0000313" key="3">
    <source>
        <dbReference type="Proteomes" id="UP000199470"/>
    </source>
</evidence>
<name>A0A1I4IJ49_9BURK</name>
<reference evidence="2 3" key="1">
    <citation type="submission" date="2016-10" db="EMBL/GenBank/DDBJ databases">
        <authorList>
            <person name="de Groot N.N."/>
        </authorList>
    </citation>
    <scope>NUCLEOTIDE SEQUENCE [LARGE SCALE GENOMIC DNA]</scope>
    <source>
        <strain evidence="2 3">ATCC 43154</strain>
    </source>
</reference>
<dbReference type="Proteomes" id="UP000199470">
    <property type="component" value="Unassembled WGS sequence"/>
</dbReference>
<dbReference type="STRING" id="758825.SAMN02982985_00585"/>
<dbReference type="Pfam" id="PF13439">
    <property type="entry name" value="Glyco_transf_4"/>
    <property type="match status" value="1"/>
</dbReference>
<dbReference type="AlphaFoldDB" id="A0A1I4IJ49"/>
<proteinExistence type="predicted"/>
<sequence length="447" mass="48096">MIAFHYPPMRGSSGIQRTLTFSQHLPQHGWQPLLLSAQPRAYANSGADQLAEIPAGMVVRRAFALDTSRHLALGGRYPLLLALPDRWVTWLLGAVPAGLGLVRRHRPALIWSTYPIATAHLIGLALHRLTGLPWVADLRDPMTDHDYPAHPLTRRVYRWIERQTIARCSVAVCTTPGAIQTYRARFPDIPAERYALIENGYDEANFAQAGDAAPAGRTGAAANAADYADTSAAPAPTPPPAPLTLVHSGVIYPSERDPRPLFAALAELQRAGHISPQRLRVVLRATGHDDYLRPLLREYGIEQMVSLAPHIAYRAALGEMLGAGGLLVLQAANCNHQIPAKLYEYFRAGRPILALTDAAGDTAAALRKAGIDTVAQLDSREDIMHQLLRFLTLAEAGQAPLASAAAVAASSRAARSAQLGELLDRVALRAQAAGRALPRAGSKEGAP</sequence>
<evidence type="ECO:0000259" key="1">
    <source>
        <dbReference type="Pfam" id="PF13439"/>
    </source>
</evidence>
<feature type="domain" description="Glycosyltransferase subfamily 4-like N-terminal" evidence="1">
    <location>
        <begin position="19"/>
        <end position="203"/>
    </location>
</feature>
<organism evidence="2 3">
    <name type="scientific">Rugamonas rubra</name>
    <dbReference type="NCBI Taxonomy" id="758825"/>
    <lineage>
        <taxon>Bacteria</taxon>
        <taxon>Pseudomonadati</taxon>
        <taxon>Pseudomonadota</taxon>
        <taxon>Betaproteobacteria</taxon>
        <taxon>Burkholderiales</taxon>
        <taxon>Oxalobacteraceae</taxon>
        <taxon>Telluria group</taxon>
        <taxon>Rugamonas</taxon>
    </lineage>
</organism>
<dbReference type="SUPFAM" id="SSF53756">
    <property type="entry name" value="UDP-Glycosyltransferase/glycogen phosphorylase"/>
    <property type="match status" value="1"/>
</dbReference>
<gene>
    <name evidence="2" type="ORF">SAMN02982985_00585</name>
</gene>
<keyword evidence="2" id="KW-0808">Transferase</keyword>
<evidence type="ECO:0000313" key="2">
    <source>
        <dbReference type="EMBL" id="SFL54033.1"/>
    </source>
</evidence>
<keyword evidence="3" id="KW-1185">Reference proteome</keyword>
<dbReference type="RefSeq" id="WP_217429867.1">
    <property type="nucleotide sequence ID" value="NZ_FOTW01000005.1"/>
</dbReference>
<dbReference type="InterPro" id="IPR028098">
    <property type="entry name" value="Glyco_trans_4-like_N"/>
</dbReference>
<dbReference type="GO" id="GO:0016757">
    <property type="term" value="F:glycosyltransferase activity"/>
    <property type="evidence" value="ECO:0007669"/>
    <property type="project" value="UniProtKB-ARBA"/>
</dbReference>
<protein>
    <submittedName>
        <fullName evidence="2">Glycosyl transferases group 1</fullName>
    </submittedName>
</protein>
<dbReference type="Gene3D" id="3.40.50.2000">
    <property type="entry name" value="Glycogen Phosphorylase B"/>
    <property type="match status" value="1"/>
</dbReference>
<accession>A0A1I4IJ49</accession>